<dbReference type="Proteomes" id="UP000814176">
    <property type="component" value="Unassembled WGS sequence"/>
</dbReference>
<dbReference type="GeneID" id="72002122"/>
<reference evidence="3 4" key="1">
    <citation type="journal article" date="2021" name="Environ. Microbiol.">
        <title>Gene family expansions and transcriptome signatures uncover fungal adaptations to wood decay.</title>
        <authorList>
            <person name="Hage H."/>
            <person name="Miyauchi S."/>
            <person name="Viragh M."/>
            <person name="Drula E."/>
            <person name="Min B."/>
            <person name="Chaduli D."/>
            <person name="Navarro D."/>
            <person name="Favel A."/>
            <person name="Norest M."/>
            <person name="Lesage-Meessen L."/>
            <person name="Balint B."/>
            <person name="Merenyi Z."/>
            <person name="de Eugenio L."/>
            <person name="Morin E."/>
            <person name="Martinez A.T."/>
            <person name="Baldrian P."/>
            <person name="Stursova M."/>
            <person name="Martinez M.J."/>
            <person name="Novotny C."/>
            <person name="Magnuson J.K."/>
            <person name="Spatafora J.W."/>
            <person name="Maurice S."/>
            <person name="Pangilinan J."/>
            <person name="Andreopoulos W."/>
            <person name="LaButti K."/>
            <person name="Hundley H."/>
            <person name="Na H."/>
            <person name="Kuo A."/>
            <person name="Barry K."/>
            <person name="Lipzen A."/>
            <person name="Henrissat B."/>
            <person name="Riley R."/>
            <person name="Ahrendt S."/>
            <person name="Nagy L.G."/>
            <person name="Grigoriev I.V."/>
            <person name="Martin F."/>
            <person name="Rosso M.N."/>
        </authorList>
    </citation>
    <scope>NUCLEOTIDE SEQUENCE [LARGE SCALE GENOMIC DNA]</scope>
    <source>
        <strain evidence="3 4">CIRM-BRFM 1785</strain>
    </source>
</reference>
<feature type="compositionally biased region" description="Basic and acidic residues" evidence="1">
    <location>
        <begin position="203"/>
        <end position="214"/>
    </location>
</feature>
<dbReference type="EMBL" id="JADCUA010000003">
    <property type="protein sequence ID" value="KAH9841866.1"/>
    <property type="molecule type" value="Genomic_DNA"/>
</dbReference>
<name>A0ABQ8KSR5_9APHY</name>
<accession>A0ABQ8KSR5</accession>
<keyword evidence="4" id="KW-1185">Reference proteome</keyword>
<sequence>MFFAFSSGKSLRIPAQSPIVQAYHDGQHITRPGTSSSTVFAAEPQKSRIRTSYQPAYSIEVDILVEPQPERDEDGRRETWIVKSQPSRQLARGHVITLHTGSHVIETGRVSKAVTLMRHWVTFRLTGSKDGLQIKVPIPWARLCDLDGYTHTLVYHTLPLLPEPHLAFRNKPDFQNPGSNPYEFDITPSAIRRLRARMAKNPRTKELIESRPGESEEGGEVTTHEADTL</sequence>
<evidence type="ECO:0000313" key="3">
    <source>
        <dbReference type="EMBL" id="KAH9841866.1"/>
    </source>
</evidence>
<dbReference type="EMBL" id="JADCUA010000027">
    <property type="protein sequence ID" value="KAH9831283.1"/>
    <property type="molecule type" value="Genomic_DNA"/>
</dbReference>
<proteinExistence type="predicted"/>
<feature type="region of interest" description="Disordered" evidence="1">
    <location>
        <begin position="201"/>
        <end position="229"/>
    </location>
</feature>
<evidence type="ECO:0000256" key="1">
    <source>
        <dbReference type="SAM" id="MobiDB-lite"/>
    </source>
</evidence>
<evidence type="ECO:0000313" key="2">
    <source>
        <dbReference type="EMBL" id="KAH9831283.1"/>
    </source>
</evidence>
<evidence type="ECO:0000313" key="4">
    <source>
        <dbReference type="Proteomes" id="UP000814176"/>
    </source>
</evidence>
<dbReference type="RefSeq" id="XP_047783165.1">
    <property type="nucleotide sequence ID" value="XM_047921390.1"/>
</dbReference>
<comment type="caution">
    <text evidence="3">The sequence shown here is derived from an EMBL/GenBank/DDBJ whole genome shotgun (WGS) entry which is preliminary data.</text>
</comment>
<gene>
    <name evidence="3" type="ORF">C8Q71DRAFT_720936</name>
    <name evidence="2" type="ORF">C8Q71DRAFT_727086</name>
</gene>
<protein>
    <submittedName>
        <fullName evidence="3">Uncharacterized protein</fullName>
    </submittedName>
</protein>
<organism evidence="3 4">
    <name type="scientific">Rhodofomes roseus</name>
    <dbReference type="NCBI Taxonomy" id="34475"/>
    <lineage>
        <taxon>Eukaryota</taxon>
        <taxon>Fungi</taxon>
        <taxon>Dikarya</taxon>
        <taxon>Basidiomycota</taxon>
        <taxon>Agaricomycotina</taxon>
        <taxon>Agaricomycetes</taxon>
        <taxon>Polyporales</taxon>
        <taxon>Rhodofomes</taxon>
    </lineage>
</organism>